<sequence length="515" mass="57203">MDFNKMDSNNESDFDVEMSSMSSNHRGDDDERRTPMRPMIAEYDPKRQGVKTELSDMVLTKYKCERNDVPVTVTGGSTLPLVEKHMDEEAALYNPFEHRKLAKPTSDLDTLIHLLKGSLGSGILAMPFAFKSSGLWFGLFATFFIGAVCTYCVHILVKCAHELCRRTQTPSLGFADVAETAFLAGPEGSRKYARLAKAIINLFLVLDLLGCCCVYMVFVGGNLKKVIDINTDTNLELRYYMAALIPFLLVLSLVRNLKYLAPFSMLANFLIFVALVITFYVIFSKPSWETSNIKSFAGITSLPTFFGTAIFALEGIGVVMPLENNMKTPTHFIGCPSVLNIGMFCVVTLYSVVGFFGYAAYGDKVQDSISLNLGDTAEAQAVQIMIAIAIFFTYGLQFYVPMEIIWKNIKHRFGARKLTAEYIVRILLVLAIAAVAIAFPKLGPIINLIGAVCLSTLGLMFPSVIELVTVWEKENGLGRFNWILWKNILIILFGIVGFVTGSYVSIAEIRKEYSP</sequence>
<dbReference type="OrthoDB" id="1684102at2759"/>
<evidence type="ECO:0000313" key="8">
    <source>
        <dbReference type="EMBL" id="KAF7996363.1"/>
    </source>
</evidence>
<keyword evidence="3 6" id="KW-1133">Transmembrane helix</keyword>
<feature type="transmembrane region" description="Helical" evidence="6">
    <location>
        <begin position="341"/>
        <end position="361"/>
    </location>
</feature>
<feature type="region of interest" description="Disordered" evidence="5">
    <location>
        <begin position="1"/>
        <end position="37"/>
    </location>
</feature>
<dbReference type="GO" id="GO:0015179">
    <property type="term" value="F:L-amino acid transmembrane transporter activity"/>
    <property type="evidence" value="ECO:0007669"/>
    <property type="project" value="TreeGrafter"/>
</dbReference>
<evidence type="ECO:0000256" key="4">
    <source>
        <dbReference type="ARBA" id="ARBA00023136"/>
    </source>
</evidence>
<protein>
    <recommendedName>
        <fullName evidence="7">Amino acid transporter transmembrane domain-containing protein</fullName>
    </recommendedName>
</protein>
<feature type="transmembrane region" description="Helical" evidence="6">
    <location>
        <begin position="237"/>
        <end position="254"/>
    </location>
</feature>
<feature type="transmembrane region" description="Helical" evidence="6">
    <location>
        <begin position="295"/>
        <end position="320"/>
    </location>
</feature>
<evidence type="ECO:0000256" key="1">
    <source>
        <dbReference type="ARBA" id="ARBA00004141"/>
    </source>
</evidence>
<keyword evidence="4 6" id="KW-0472">Membrane</keyword>
<reference evidence="8 9" key="1">
    <citation type="submission" date="2020-08" db="EMBL/GenBank/DDBJ databases">
        <title>Aphidius gifuensis genome sequencing and assembly.</title>
        <authorList>
            <person name="Du Z."/>
        </authorList>
    </citation>
    <scope>NUCLEOTIDE SEQUENCE [LARGE SCALE GENOMIC DNA]</scope>
    <source>
        <strain evidence="8">YNYX2018</strain>
        <tissue evidence="8">Adults</tissue>
    </source>
</reference>
<dbReference type="GO" id="GO:0005774">
    <property type="term" value="C:vacuolar membrane"/>
    <property type="evidence" value="ECO:0007669"/>
    <property type="project" value="TreeGrafter"/>
</dbReference>
<name>A0A835CWH5_APHGI</name>
<dbReference type="InterPro" id="IPR013057">
    <property type="entry name" value="AA_transpt_TM"/>
</dbReference>
<feature type="transmembrane region" description="Helical" evidence="6">
    <location>
        <begin position="483"/>
        <end position="506"/>
    </location>
</feature>
<evidence type="ECO:0000256" key="5">
    <source>
        <dbReference type="SAM" id="MobiDB-lite"/>
    </source>
</evidence>
<feature type="transmembrane region" description="Helical" evidence="6">
    <location>
        <begin position="266"/>
        <end position="283"/>
    </location>
</feature>
<evidence type="ECO:0000256" key="6">
    <source>
        <dbReference type="SAM" id="Phobius"/>
    </source>
</evidence>
<feature type="transmembrane region" description="Helical" evidence="6">
    <location>
        <begin position="136"/>
        <end position="157"/>
    </location>
</feature>
<evidence type="ECO:0000259" key="7">
    <source>
        <dbReference type="Pfam" id="PF01490"/>
    </source>
</evidence>
<organism evidence="8 9">
    <name type="scientific">Aphidius gifuensis</name>
    <name type="common">Parasitoid wasp</name>
    <dbReference type="NCBI Taxonomy" id="684658"/>
    <lineage>
        <taxon>Eukaryota</taxon>
        <taxon>Metazoa</taxon>
        <taxon>Ecdysozoa</taxon>
        <taxon>Arthropoda</taxon>
        <taxon>Hexapoda</taxon>
        <taxon>Insecta</taxon>
        <taxon>Pterygota</taxon>
        <taxon>Neoptera</taxon>
        <taxon>Endopterygota</taxon>
        <taxon>Hymenoptera</taxon>
        <taxon>Apocrita</taxon>
        <taxon>Ichneumonoidea</taxon>
        <taxon>Braconidae</taxon>
        <taxon>Aphidiinae</taxon>
        <taxon>Aphidius</taxon>
    </lineage>
</organism>
<evidence type="ECO:0000256" key="3">
    <source>
        <dbReference type="ARBA" id="ARBA00022989"/>
    </source>
</evidence>
<dbReference type="Proteomes" id="UP000639338">
    <property type="component" value="Unassembled WGS sequence"/>
</dbReference>
<comment type="subcellular location">
    <subcellularLocation>
        <location evidence="1">Membrane</location>
        <topology evidence="1">Multi-pass membrane protein</topology>
    </subcellularLocation>
</comment>
<accession>A0A835CWH5</accession>
<evidence type="ECO:0000256" key="2">
    <source>
        <dbReference type="ARBA" id="ARBA00022692"/>
    </source>
</evidence>
<evidence type="ECO:0000313" key="9">
    <source>
        <dbReference type="Proteomes" id="UP000639338"/>
    </source>
</evidence>
<dbReference type="PANTHER" id="PTHR22950:SF460">
    <property type="entry name" value="PROTON-COUPLED AMINO ACID TRANSPORTER 4-LIKE PROTEIN"/>
    <property type="match status" value="1"/>
</dbReference>
<feature type="transmembrane region" description="Helical" evidence="6">
    <location>
        <begin position="381"/>
        <end position="401"/>
    </location>
</feature>
<feature type="transmembrane region" description="Helical" evidence="6">
    <location>
        <begin position="445"/>
        <end position="471"/>
    </location>
</feature>
<dbReference type="Pfam" id="PF01490">
    <property type="entry name" value="Aa_trans"/>
    <property type="match status" value="1"/>
</dbReference>
<dbReference type="AlphaFoldDB" id="A0A835CWH5"/>
<feature type="domain" description="Amino acid transporter transmembrane" evidence="7">
    <location>
        <begin position="105"/>
        <end position="506"/>
    </location>
</feature>
<proteinExistence type="predicted"/>
<gene>
    <name evidence="8" type="ORF">HCN44_001995</name>
</gene>
<dbReference type="EMBL" id="JACMRX010000001">
    <property type="protein sequence ID" value="KAF7996363.1"/>
    <property type="molecule type" value="Genomic_DNA"/>
</dbReference>
<feature type="compositionally biased region" description="Basic and acidic residues" evidence="5">
    <location>
        <begin position="25"/>
        <end position="34"/>
    </location>
</feature>
<feature type="transmembrane region" description="Helical" evidence="6">
    <location>
        <begin position="422"/>
        <end position="439"/>
    </location>
</feature>
<comment type="caution">
    <text evidence="8">The sequence shown here is derived from an EMBL/GenBank/DDBJ whole genome shotgun (WGS) entry which is preliminary data.</text>
</comment>
<keyword evidence="9" id="KW-1185">Reference proteome</keyword>
<keyword evidence="2 6" id="KW-0812">Transmembrane</keyword>
<dbReference type="PANTHER" id="PTHR22950">
    <property type="entry name" value="AMINO ACID TRANSPORTER"/>
    <property type="match status" value="1"/>
</dbReference>
<feature type="transmembrane region" description="Helical" evidence="6">
    <location>
        <begin position="198"/>
        <end position="217"/>
    </location>
</feature>